<proteinExistence type="predicted"/>
<dbReference type="EMBL" id="VSSQ01121432">
    <property type="protein sequence ID" value="MPN53850.1"/>
    <property type="molecule type" value="Genomic_DNA"/>
</dbReference>
<dbReference type="InterPro" id="IPR042047">
    <property type="entry name" value="SleB_dom1"/>
</dbReference>
<comment type="caution">
    <text evidence="2">The sequence shown here is derived from an EMBL/GenBank/DDBJ whole genome shotgun (WGS) entry which is preliminary data.</text>
</comment>
<dbReference type="InterPro" id="IPR011105">
    <property type="entry name" value="Cell_wall_hydrolase_SleB"/>
</dbReference>
<feature type="domain" description="Cell wall hydrolase SleB" evidence="1">
    <location>
        <begin position="12"/>
        <end position="113"/>
    </location>
</feature>
<evidence type="ECO:0000313" key="2">
    <source>
        <dbReference type="EMBL" id="MPN53850.1"/>
    </source>
</evidence>
<organism evidence="2">
    <name type="scientific">bioreactor metagenome</name>
    <dbReference type="NCBI Taxonomy" id="1076179"/>
    <lineage>
        <taxon>unclassified sequences</taxon>
        <taxon>metagenomes</taxon>
        <taxon>ecological metagenomes</taxon>
    </lineage>
</organism>
<accession>A0A645ISD9</accession>
<name>A0A645ISD9_9ZZZZ</name>
<gene>
    <name evidence="2" type="primary">sleB_6</name>
    <name evidence="2" type="ORF">SDC9_201518</name>
</gene>
<dbReference type="Gene3D" id="1.10.10.2520">
    <property type="entry name" value="Cell wall hydrolase SleB, domain 1"/>
    <property type="match status" value="1"/>
</dbReference>
<reference evidence="2" key="1">
    <citation type="submission" date="2019-08" db="EMBL/GenBank/DDBJ databases">
        <authorList>
            <person name="Kucharzyk K."/>
            <person name="Murdoch R.W."/>
            <person name="Higgins S."/>
            <person name="Loffler F."/>
        </authorList>
    </citation>
    <scope>NUCLEOTIDE SEQUENCE</scope>
</reference>
<evidence type="ECO:0000259" key="1">
    <source>
        <dbReference type="Pfam" id="PF07486"/>
    </source>
</evidence>
<dbReference type="Pfam" id="PF07486">
    <property type="entry name" value="Hydrolase_2"/>
    <property type="match status" value="1"/>
</dbReference>
<dbReference type="GO" id="GO:0016787">
    <property type="term" value="F:hydrolase activity"/>
    <property type="evidence" value="ECO:0007669"/>
    <property type="project" value="InterPro"/>
</dbReference>
<dbReference type="AlphaFoldDB" id="A0A645ISD9"/>
<sequence>MVAQLAYAEGRGQGLDGYVAIANVLYNRVHSSRYGGSIEDVIFRPGQFTVADDRDEFLAIKPNSTALSAAEQVFNDGLRVLPTGVMYFRSARNSKSWGKRTYYATIAGNHYYY</sequence>
<protein>
    <submittedName>
        <fullName evidence="2">Spore cortex-lytic enzyme</fullName>
    </submittedName>
</protein>